<name>A0ABU1I9H2_9BURK</name>
<dbReference type="EMBL" id="JAVIZX010000001">
    <property type="protein sequence ID" value="MDR6213073.1"/>
    <property type="molecule type" value="Genomic_DNA"/>
</dbReference>
<evidence type="ECO:0000313" key="3">
    <source>
        <dbReference type="Proteomes" id="UP001267710"/>
    </source>
</evidence>
<feature type="region of interest" description="Disordered" evidence="1">
    <location>
        <begin position="1"/>
        <end position="43"/>
    </location>
</feature>
<dbReference type="Proteomes" id="UP001267710">
    <property type="component" value="Unassembled WGS sequence"/>
</dbReference>
<organism evidence="2 3">
    <name type="scientific">Paracidovorax wautersii</name>
    <dbReference type="NCBI Taxonomy" id="1177982"/>
    <lineage>
        <taxon>Bacteria</taxon>
        <taxon>Pseudomonadati</taxon>
        <taxon>Pseudomonadota</taxon>
        <taxon>Betaproteobacteria</taxon>
        <taxon>Burkholderiales</taxon>
        <taxon>Comamonadaceae</taxon>
        <taxon>Paracidovorax</taxon>
    </lineage>
</organism>
<protein>
    <submittedName>
        <fullName evidence="2">Uncharacterized protein</fullName>
    </submittedName>
</protein>
<gene>
    <name evidence="2" type="ORF">QE399_000762</name>
</gene>
<reference evidence="2 3" key="1">
    <citation type="submission" date="2023-08" db="EMBL/GenBank/DDBJ databases">
        <title>Functional and genomic diversity of the sorghum phyllosphere microbiome.</title>
        <authorList>
            <person name="Shade A."/>
        </authorList>
    </citation>
    <scope>NUCLEOTIDE SEQUENCE [LARGE SCALE GENOMIC DNA]</scope>
    <source>
        <strain evidence="2 3">SORGH_AS_0335</strain>
    </source>
</reference>
<evidence type="ECO:0000313" key="2">
    <source>
        <dbReference type="EMBL" id="MDR6213073.1"/>
    </source>
</evidence>
<evidence type="ECO:0000256" key="1">
    <source>
        <dbReference type="SAM" id="MobiDB-lite"/>
    </source>
</evidence>
<sequence>MPKKSEQRTPGVLAASPDLRPPSAEPRLGGGRRRSPPPLTREQIRRMLDNTQRLRDLHAQEHGVKGRGGGGE</sequence>
<keyword evidence="3" id="KW-1185">Reference proteome</keyword>
<proteinExistence type="predicted"/>
<accession>A0ABU1I9H2</accession>
<comment type="caution">
    <text evidence="2">The sequence shown here is derived from an EMBL/GenBank/DDBJ whole genome shotgun (WGS) entry which is preliminary data.</text>
</comment>